<gene>
    <name evidence="2" type="ORF">GNB58_004949</name>
</gene>
<dbReference type="InterPro" id="IPR027417">
    <property type="entry name" value="P-loop_NTPase"/>
</dbReference>
<evidence type="ECO:0000259" key="1">
    <source>
        <dbReference type="Pfam" id="PF01656"/>
    </source>
</evidence>
<proteinExistence type="predicted"/>
<dbReference type="Gene3D" id="3.40.50.300">
    <property type="entry name" value="P-loop containing nucleotide triphosphate hydrolases"/>
    <property type="match status" value="1"/>
</dbReference>
<sequence length="213" mass="23099">MSYSIAIAHSKGGTGKTTTATQLVDALDIKRIADIDIHKGLSVINSLRPEDRQWDILDISSKEQLAKAISETDQKGSLLIDCGGFDSEMTRVAIALADLVLTPANDDITEQLGLASFNRTLAEISQIKGEKIVAHVLMTRVHPARKNFKAITDAINKLEHLSMMDSHLSSRAIYPSVMAESGSGVTSHIGTNHSEAGKEVRKLAEEVKSLIRL</sequence>
<accession>A0A736RCC4</accession>
<dbReference type="PANTHER" id="PTHR13696:SF96">
    <property type="entry name" value="COBQ_COBB_MIND_PARA NUCLEOTIDE BINDING DOMAIN-CONTAINING PROTEIN"/>
    <property type="match status" value="1"/>
</dbReference>
<dbReference type="InterPro" id="IPR050678">
    <property type="entry name" value="DNA_Partitioning_ATPase"/>
</dbReference>
<feature type="domain" description="CobQ/CobB/MinD/ParA nucleotide binding" evidence="1">
    <location>
        <begin position="5"/>
        <end position="156"/>
    </location>
</feature>
<dbReference type="AlphaFoldDB" id="A0A736RCC4"/>
<reference evidence="2" key="2">
    <citation type="submission" date="2018-07" db="EMBL/GenBank/DDBJ databases">
        <authorList>
            <consortium name="NCBI Pathogen Detection Project"/>
        </authorList>
    </citation>
    <scope>NUCLEOTIDE SEQUENCE</scope>
    <source>
        <strain evidence="2">2584-68</strain>
    </source>
</reference>
<name>A0A736RCC4_SALHO</name>
<dbReference type="InterPro" id="IPR002586">
    <property type="entry name" value="CobQ/CobB/MinD/ParA_Nub-bd_dom"/>
</dbReference>
<dbReference type="PANTHER" id="PTHR13696">
    <property type="entry name" value="P-LOOP CONTAINING NUCLEOSIDE TRIPHOSPHATE HYDROLASE"/>
    <property type="match status" value="1"/>
</dbReference>
<comment type="caution">
    <text evidence="2">The sequence shown here is derived from an EMBL/GenBank/DDBJ whole genome shotgun (WGS) entry which is preliminary data.</text>
</comment>
<protein>
    <submittedName>
        <fullName evidence="2">ParA family protein</fullName>
    </submittedName>
</protein>
<dbReference type="SUPFAM" id="SSF52540">
    <property type="entry name" value="P-loop containing nucleoside triphosphate hydrolases"/>
    <property type="match status" value="1"/>
</dbReference>
<dbReference type="EMBL" id="DAATAH010000128">
    <property type="protein sequence ID" value="HAE7767814.1"/>
    <property type="molecule type" value="Genomic_DNA"/>
</dbReference>
<dbReference type="Pfam" id="PF01656">
    <property type="entry name" value="CbiA"/>
    <property type="match status" value="1"/>
</dbReference>
<organism evidence="2">
    <name type="scientific">Salmonella enterica subsp. houtenae serovar 45:g,z51:-</name>
    <dbReference type="NCBI Taxonomy" id="1967611"/>
    <lineage>
        <taxon>Bacteria</taxon>
        <taxon>Pseudomonadati</taxon>
        <taxon>Pseudomonadota</taxon>
        <taxon>Gammaproteobacteria</taxon>
        <taxon>Enterobacterales</taxon>
        <taxon>Enterobacteriaceae</taxon>
        <taxon>Salmonella</taxon>
    </lineage>
</organism>
<evidence type="ECO:0000313" key="2">
    <source>
        <dbReference type="EMBL" id="HAE7767814.1"/>
    </source>
</evidence>
<reference evidence="2" key="1">
    <citation type="journal article" date="2018" name="Genome Biol.">
        <title>SKESA: strategic k-mer extension for scrupulous assemblies.</title>
        <authorList>
            <person name="Souvorov A."/>
            <person name="Agarwala R."/>
            <person name="Lipman D.J."/>
        </authorList>
    </citation>
    <scope>NUCLEOTIDE SEQUENCE</scope>
    <source>
        <strain evidence="2">2584-68</strain>
    </source>
</reference>